<organism evidence="2 3">
    <name type="scientific">Rhodopirellula europaea 6C</name>
    <dbReference type="NCBI Taxonomy" id="1263867"/>
    <lineage>
        <taxon>Bacteria</taxon>
        <taxon>Pseudomonadati</taxon>
        <taxon>Planctomycetota</taxon>
        <taxon>Planctomycetia</taxon>
        <taxon>Pirellulales</taxon>
        <taxon>Pirellulaceae</taxon>
        <taxon>Rhodopirellula</taxon>
    </lineage>
</organism>
<gene>
    <name evidence="2" type="ORF">RE6C_04204</name>
</gene>
<proteinExistence type="predicted"/>
<name>M2AZU3_9BACT</name>
<protein>
    <submittedName>
        <fullName evidence="2">Signal peptide protein</fullName>
    </submittedName>
</protein>
<accession>M2AZU3</accession>
<dbReference type="EMBL" id="ANMO01000195">
    <property type="protein sequence ID" value="EMB15058.1"/>
    <property type="molecule type" value="Genomic_DNA"/>
</dbReference>
<reference evidence="2" key="2">
    <citation type="journal article" date="2013" name="Mar. Genomics">
        <title>Expression of sulfatases in Rhodopirellula baltica and the diversity of sulfatases in the genus Rhodopirellula.</title>
        <authorList>
            <person name="Wegner C.E."/>
            <person name="Richter-Heitmann T."/>
            <person name="Klindworth A."/>
            <person name="Klockow C."/>
            <person name="Richter M."/>
            <person name="Achstetter T."/>
            <person name="Glockner F.O."/>
            <person name="Harder J."/>
        </authorList>
    </citation>
    <scope>NUCLEOTIDE SEQUENCE [LARGE SCALE GENOMIC DNA]</scope>
    <source>
        <strain evidence="2">6C</strain>
    </source>
</reference>
<keyword evidence="1" id="KW-0732">Signal</keyword>
<dbReference type="PATRIC" id="fig|1263867.3.peg.4504"/>
<comment type="caution">
    <text evidence="2">The sequence shown here is derived from an EMBL/GenBank/DDBJ whole genome shotgun (WGS) entry which is preliminary data.</text>
</comment>
<dbReference type="RefSeq" id="WP_008659475.1">
    <property type="nucleotide sequence ID" value="NZ_ANMO01000195.1"/>
</dbReference>
<evidence type="ECO:0000313" key="3">
    <source>
        <dbReference type="Proteomes" id="UP000011529"/>
    </source>
</evidence>
<dbReference type="AlphaFoldDB" id="M2AZU3"/>
<sequence length="114" mass="13339">MRFFKAAILFGLMSLPCHAESDWLLDLDLDSPIQSKDYVSEQPADLNPHALRELFFVYPRPKQGKDPKMSSLLPGFEYELWQKVEQLLLRPERKPAVKRPVPPPIRVKRNERLL</sequence>
<feature type="signal peptide" evidence="1">
    <location>
        <begin position="1"/>
        <end position="19"/>
    </location>
</feature>
<reference evidence="2" key="1">
    <citation type="submission" date="2012-11" db="EMBL/GenBank/DDBJ databases">
        <title>Permanent draft genomes of Rhodopirellula europaea strain SH398 and 6C.</title>
        <authorList>
            <person name="Richter M."/>
            <person name="Richter-Heitmann T."/>
            <person name="Frank C."/>
            <person name="Harder J."/>
            <person name="Glockner F.O."/>
        </authorList>
    </citation>
    <scope>NUCLEOTIDE SEQUENCE</scope>
    <source>
        <strain evidence="2">6C</strain>
    </source>
</reference>
<evidence type="ECO:0000313" key="2">
    <source>
        <dbReference type="EMBL" id="EMB15058.1"/>
    </source>
</evidence>
<evidence type="ECO:0000256" key="1">
    <source>
        <dbReference type="SAM" id="SignalP"/>
    </source>
</evidence>
<keyword evidence="3" id="KW-1185">Reference proteome</keyword>
<dbReference type="Proteomes" id="UP000011529">
    <property type="component" value="Unassembled WGS sequence"/>
</dbReference>
<feature type="chain" id="PRO_5004020652" evidence="1">
    <location>
        <begin position="20"/>
        <end position="114"/>
    </location>
</feature>